<keyword evidence="8 15" id="KW-0862">Zinc</keyword>
<dbReference type="SUPFAM" id="SSF55486">
    <property type="entry name" value="Metalloproteases ('zincins'), catalytic domain"/>
    <property type="match status" value="1"/>
</dbReference>
<dbReference type="InterPro" id="IPR000742">
    <property type="entry name" value="EGF"/>
</dbReference>
<dbReference type="PRINTS" id="PR00480">
    <property type="entry name" value="ASTACIN"/>
</dbReference>
<dbReference type="CDD" id="cd04280">
    <property type="entry name" value="ZnMc_astacin_like"/>
    <property type="match status" value="1"/>
</dbReference>
<evidence type="ECO:0000256" key="1">
    <source>
        <dbReference type="ARBA" id="ARBA00004613"/>
    </source>
</evidence>
<evidence type="ECO:0000256" key="11">
    <source>
        <dbReference type="ARBA" id="ARBA00023157"/>
    </source>
</evidence>
<keyword evidence="12" id="KW-0325">Glycoprotein</keyword>
<dbReference type="Gene3D" id="2.60.120.290">
    <property type="entry name" value="Spermadhesin, CUB domain"/>
    <property type="match status" value="1"/>
</dbReference>
<protein>
    <recommendedName>
        <fullName evidence="13">Zinc metalloproteinase</fullName>
    </recommendedName>
</protein>
<dbReference type="Gene3D" id="3.40.390.10">
    <property type="entry name" value="Collagenase (Catalytic Domain)"/>
    <property type="match status" value="1"/>
</dbReference>
<keyword evidence="9 15" id="KW-0482">Metalloprotease</keyword>
<organism evidence="20 21">
    <name type="scientific">Caenorhabditis bovis</name>
    <dbReference type="NCBI Taxonomy" id="2654633"/>
    <lineage>
        <taxon>Eukaryota</taxon>
        <taxon>Metazoa</taxon>
        <taxon>Ecdysozoa</taxon>
        <taxon>Nematoda</taxon>
        <taxon>Chromadorea</taxon>
        <taxon>Rhabditida</taxon>
        <taxon>Rhabditina</taxon>
        <taxon>Rhabditomorpha</taxon>
        <taxon>Rhabditoidea</taxon>
        <taxon>Rhabditidae</taxon>
        <taxon>Peloderinae</taxon>
        <taxon>Caenorhabditis</taxon>
    </lineage>
</organism>
<dbReference type="AlphaFoldDB" id="A0A8S1EQP7"/>
<comment type="subcellular location">
    <subcellularLocation>
        <location evidence="1 13">Secreted</location>
    </subcellularLocation>
</comment>
<evidence type="ECO:0000313" key="21">
    <source>
        <dbReference type="Proteomes" id="UP000494206"/>
    </source>
</evidence>
<dbReference type="InterPro" id="IPR006026">
    <property type="entry name" value="Peptidase_Metallo"/>
</dbReference>
<keyword evidence="5 15" id="KW-0479">Metal-binding</keyword>
<feature type="binding site" evidence="15">
    <location>
        <position position="35"/>
    </location>
    <ligand>
        <name>Zn(2+)</name>
        <dbReference type="ChEBI" id="CHEBI:29105"/>
        <note>catalytic</note>
    </ligand>
</feature>
<evidence type="ECO:0000256" key="8">
    <source>
        <dbReference type="ARBA" id="ARBA00022833"/>
    </source>
</evidence>
<dbReference type="PROSITE" id="PS51864">
    <property type="entry name" value="ASTACIN"/>
    <property type="match status" value="1"/>
</dbReference>
<evidence type="ECO:0000256" key="10">
    <source>
        <dbReference type="ARBA" id="ARBA00023145"/>
    </source>
</evidence>
<dbReference type="SUPFAM" id="SSF49854">
    <property type="entry name" value="Spermadhesin, CUB domain"/>
    <property type="match status" value="1"/>
</dbReference>
<keyword evidence="4 15" id="KW-0645">Protease</keyword>
<dbReference type="Proteomes" id="UP000494206">
    <property type="component" value="Unassembled WGS sequence"/>
</dbReference>
<comment type="caution">
    <text evidence="20">The sequence shown here is derived from an EMBL/GenBank/DDBJ whole genome shotgun (WGS) entry which is preliminary data.</text>
</comment>
<dbReference type="Pfam" id="PF01400">
    <property type="entry name" value="Astacin"/>
    <property type="match status" value="1"/>
</dbReference>
<evidence type="ECO:0000256" key="3">
    <source>
        <dbReference type="ARBA" id="ARBA00022536"/>
    </source>
</evidence>
<name>A0A8S1EQP7_9PELO</name>
<dbReference type="InterPro" id="IPR001506">
    <property type="entry name" value="Peptidase_M12A"/>
</dbReference>
<sequence>MLCWSNIGKVGYSSQQISIGYGCNSLGTVTHEIGHALGFYHEQGRYDRDNYVRIVTQNILSCYLGQFSKQSYSSMVDYGVGYDYGSVMHYDQTAFTSNGGNTIATIDPNYQATIGQRAGPSFMDIKRINFAYCNSTCSTDLNCQNGGYTNPNDCNSCKCPTGFGGTLCDRAAIGSSSCGTGDLTATNSLQTISASGNIQCSYVISAPAGTKVYFQVTAATFSRYVPCDSNYLEIKYNSDITMAGARFCTSYPTVSLSETNKLVVIYQGSRGTRFSLNFRYDPITFTTVPTAPPTTTTMTTTTTTRPQTTTRGDRTTTRTTSIPSTTTRQTTTTRSTTTNPKGCSAWTTCSAQCGGCGTRSRRCGTYNETIYCNTKPCNGGYCCRPFFYVTNNGVGYCRRPQAYDSSEDSEMYEKAIQPGQNDNTNNDIFESIEDHPKARTSSNKGFAIN</sequence>
<dbReference type="PROSITE" id="PS01186">
    <property type="entry name" value="EGF_2"/>
    <property type="match status" value="1"/>
</dbReference>
<accession>A0A8S1EQP7</accession>
<evidence type="ECO:0000256" key="13">
    <source>
        <dbReference type="PIRNR" id="PIRNR036365"/>
    </source>
</evidence>
<feature type="binding site" evidence="15">
    <location>
        <position position="41"/>
    </location>
    <ligand>
        <name>Zn(2+)</name>
        <dbReference type="ChEBI" id="CHEBI:29105"/>
        <note>catalytic</note>
    </ligand>
</feature>
<evidence type="ECO:0000256" key="5">
    <source>
        <dbReference type="ARBA" id="ARBA00022723"/>
    </source>
</evidence>
<comment type="caution">
    <text evidence="14">Lacks conserved residue(s) required for the propagation of feature annotation.</text>
</comment>
<dbReference type="Pfam" id="PF00431">
    <property type="entry name" value="CUB"/>
    <property type="match status" value="1"/>
</dbReference>
<dbReference type="PROSITE" id="PS01180">
    <property type="entry name" value="CUB"/>
    <property type="match status" value="1"/>
</dbReference>
<evidence type="ECO:0000256" key="17">
    <source>
        <dbReference type="SAM" id="MobiDB-lite"/>
    </source>
</evidence>
<keyword evidence="10" id="KW-0865">Zymogen</keyword>
<dbReference type="PANTHER" id="PTHR10127">
    <property type="entry name" value="DISCOIDIN, CUB, EGF, LAMININ , AND ZINC METALLOPROTEASE DOMAIN CONTAINING"/>
    <property type="match status" value="1"/>
</dbReference>
<dbReference type="EMBL" id="CADEPM010000002">
    <property type="protein sequence ID" value="CAB3400228.1"/>
    <property type="molecule type" value="Genomic_DNA"/>
</dbReference>
<keyword evidence="7 15" id="KW-0378">Hydrolase</keyword>
<comment type="cofactor">
    <cofactor evidence="15 16">
        <name>Zn(2+)</name>
        <dbReference type="ChEBI" id="CHEBI:29105"/>
    </cofactor>
    <text evidence="15 16">Binds 1 zinc ion per subunit.</text>
</comment>
<dbReference type="OrthoDB" id="5913174at2759"/>
<feature type="active site" evidence="15">
    <location>
        <position position="32"/>
    </location>
</feature>
<evidence type="ECO:0000256" key="14">
    <source>
        <dbReference type="PROSITE-ProRule" id="PRU00059"/>
    </source>
</evidence>
<evidence type="ECO:0000259" key="19">
    <source>
        <dbReference type="PROSITE" id="PS51864"/>
    </source>
</evidence>
<keyword evidence="21" id="KW-1185">Reference proteome</keyword>
<feature type="compositionally biased region" description="Low complexity" evidence="17">
    <location>
        <begin position="289"/>
        <end position="310"/>
    </location>
</feature>
<evidence type="ECO:0000256" key="12">
    <source>
        <dbReference type="ARBA" id="ARBA00023180"/>
    </source>
</evidence>
<feature type="region of interest" description="Disordered" evidence="17">
    <location>
        <begin position="408"/>
        <end position="428"/>
    </location>
</feature>
<keyword evidence="6" id="KW-0732">Signal</keyword>
<evidence type="ECO:0000259" key="18">
    <source>
        <dbReference type="PROSITE" id="PS01180"/>
    </source>
</evidence>
<evidence type="ECO:0000256" key="15">
    <source>
        <dbReference type="PROSITE-ProRule" id="PRU01211"/>
    </source>
</evidence>
<dbReference type="GO" id="GO:0005576">
    <property type="term" value="C:extracellular region"/>
    <property type="evidence" value="ECO:0007669"/>
    <property type="project" value="UniProtKB-SubCell"/>
</dbReference>
<proteinExistence type="predicted"/>
<dbReference type="InterPro" id="IPR000859">
    <property type="entry name" value="CUB_dom"/>
</dbReference>
<dbReference type="PROSITE" id="PS00022">
    <property type="entry name" value="EGF_1"/>
    <property type="match status" value="1"/>
</dbReference>
<feature type="binding site" evidence="15">
    <location>
        <position position="31"/>
    </location>
    <ligand>
        <name>Zn(2+)</name>
        <dbReference type="ChEBI" id="CHEBI:29105"/>
        <note>catalytic</note>
    </ligand>
</feature>
<dbReference type="SMART" id="SM00042">
    <property type="entry name" value="CUB"/>
    <property type="match status" value="1"/>
</dbReference>
<keyword evidence="2 13" id="KW-0964">Secreted</keyword>
<gene>
    <name evidence="20" type="ORF">CBOVIS_LOCUS3210</name>
</gene>
<feature type="domain" description="CUB" evidence="18">
    <location>
        <begin position="168"/>
        <end position="281"/>
    </location>
</feature>
<dbReference type="PIRSF" id="PIRSF036365">
    <property type="entry name" value="Astacin_nematoda"/>
    <property type="match status" value="1"/>
</dbReference>
<dbReference type="InterPro" id="IPR017050">
    <property type="entry name" value="Metallopeptidase_nem"/>
</dbReference>
<evidence type="ECO:0000256" key="4">
    <source>
        <dbReference type="ARBA" id="ARBA00022670"/>
    </source>
</evidence>
<evidence type="ECO:0000313" key="20">
    <source>
        <dbReference type="EMBL" id="CAB3400228.1"/>
    </source>
</evidence>
<dbReference type="PANTHER" id="PTHR10127:SF877">
    <property type="entry name" value="ZINC METALLOPROTEINASE NAS-34"/>
    <property type="match status" value="1"/>
</dbReference>
<dbReference type="GO" id="GO:0008270">
    <property type="term" value="F:zinc ion binding"/>
    <property type="evidence" value="ECO:0007669"/>
    <property type="project" value="UniProtKB-UniRule"/>
</dbReference>
<evidence type="ECO:0000256" key="9">
    <source>
        <dbReference type="ARBA" id="ARBA00023049"/>
    </source>
</evidence>
<keyword evidence="3" id="KW-0245">EGF-like domain</keyword>
<dbReference type="SMART" id="SM00235">
    <property type="entry name" value="ZnMc"/>
    <property type="match status" value="1"/>
</dbReference>
<feature type="compositionally biased region" description="Low complexity" evidence="17">
    <location>
        <begin position="317"/>
        <end position="337"/>
    </location>
</feature>
<evidence type="ECO:0000256" key="2">
    <source>
        <dbReference type="ARBA" id="ARBA00022525"/>
    </source>
</evidence>
<evidence type="ECO:0000256" key="7">
    <source>
        <dbReference type="ARBA" id="ARBA00022801"/>
    </source>
</evidence>
<keyword evidence="11" id="KW-1015">Disulfide bond</keyword>
<evidence type="ECO:0000256" key="16">
    <source>
        <dbReference type="RuleBase" id="RU361183"/>
    </source>
</evidence>
<reference evidence="20 21" key="1">
    <citation type="submission" date="2020-04" db="EMBL/GenBank/DDBJ databases">
        <authorList>
            <person name="Laetsch R D."/>
            <person name="Stevens L."/>
            <person name="Kumar S."/>
            <person name="Blaxter L. M."/>
        </authorList>
    </citation>
    <scope>NUCLEOTIDE SEQUENCE [LARGE SCALE GENOMIC DNA]</scope>
</reference>
<evidence type="ECO:0000256" key="6">
    <source>
        <dbReference type="ARBA" id="ARBA00022729"/>
    </source>
</evidence>
<dbReference type="GO" id="GO:0006508">
    <property type="term" value="P:proteolysis"/>
    <property type="evidence" value="ECO:0007669"/>
    <property type="project" value="UniProtKB-KW"/>
</dbReference>
<feature type="compositionally biased region" description="Polar residues" evidence="17">
    <location>
        <begin position="418"/>
        <end position="428"/>
    </location>
</feature>
<feature type="region of interest" description="Disordered" evidence="17">
    <location>
        <begin position="289"/>
        <end position="337"/>
    </location>
</feature>
<dbReference type="InterPro" id="IPR024079">
    <property type="entry name" value="MetalloPept_cat_dom_sf"/>
</dbReference>
<dbReference type="GO" id="GO:0004222">
    <property type="term" value="F:metalloendopeptidase activity"/>
    <property type="evidence" value="ECO:0007669"/>
    <property type="project" value="UniProtKB-UniRule"/>
</dbReference>
<feature type="domain" description="Peptidase M12A" evidence="19">
    <location>
        <begin position="1"/>
        <end position="134"/>
    </location>
</feature>
<dbReference type="GO" id="GO:0018996">
    <property type="term" value="P:molting cycle, collagen and cuticulin-based cuticle"/>
    <property type="evidence" value="ECO:0007669"/>
    <property type="project" value="InterPro"/>
</dbReference>
<dbReference type="InterPro" id="IPR035914">
    <property type="entry name" value="Sperma_CUB_dom_sf"/>
</dbReference>
<dbReference type="InterPro" id="IPR034035">
    <property type="entry name" value="Astacin-like_dom"/>
</dbReference>